<proteinExistence type="inferred from homology"/>
<evidence type="ECO:0000313" key="2">
    <source>
        <dbReference type="EMBL" id="GHF54761.1"/>
    </source>
</evidence>
<name>A0A8H9MCJ5_9PSEU</name>
<organism evidence="2 3">
    <name type="scientific">Amycolatopsis bartoniae</name>
    <dbReference type="NCBI Taxonomy" id="941986"/>
    <lineage>
        <taxon>Bacteria</taxon>
        <taxon>Bacillati</taxon>
        <taxon>Actinomycetota</taxon>
        <taxon>Actinomycetes</taxon>
        <taxon>Pseudonocardiales</taxon>
        <taxon>Pseudonocardiaceae</taxon>
        <taxon>Amycolatopsis</taxon>
    </lineage>
</organism>
<dbReference type="InterPro" id="IPR015867">
    <property type="entry name" value="N-reg_PII/ATP_PRibTrfase_C"/>
</dbReference>
<dbReference type="PANTHER" id="PTHR35983">
    <property type="entry name" value="UPF0166 PROTEIN TM_0021"/>
    <property type="match status" value="1"/>
</dbReference>
<evidence type="ECO:0000313" key="3">
    <source>
        <dbReference type="Proteomes" id="UP000658656"/>
    </source>
</evidence>
<dbReference type="InterPro" id="IPR003793">
    <property type="entry name" value="UPF0166"/>
</dbReference>
<protein>
    <submittedName>
        <fullName evidence="2">UPF0166 protein</fullName>
    </submittedName>
</protein>
<keyword evidence="3" id="KW-1185">Reference proteome</keyword>
<comment type="caution">
    <text evidence="2">The sequence shown here is derived from an EMBL/GenBank/DDBJ whole genome shotgun (WGS) entry which is preliminary data.</text>
</comment>
<dbReference type="Pfam" id="PF02641">
    <property type="entry name" value="DUF190"/>
    <property type="match status" value="1"/>
</dbReference>
<dbReference type="EMBL" id="BNAV01000003">
    <property type="protein sequence ID" value="GHF54761.1"/>
    <property type="molecule type" value="Genomic_DNA"/>
</dbReference>
<accession>A0A8H9MCJ5</accession>
<dbReference type="Proteomes" id="UP000658656">
    <property type="component" value="Unassembled WGS sequence"/>
</dbReference>
<dbReference type="Gene3D" id="3.30.70.120">
    <property type="match status" value="1"/>
</dbReference>
<dbReference type="SUPFAM" id="SSF54913">
    <property type="entry name" value="GlnB-like"/>
    <property type="match status" value="1"/>
</dbReference>
<evidence type="ECO:0000256" key="1">
    <source>
        <dbReference type="ARBA" id="ARBA00010554"/>
    </source>
</evidence>
<gene>
    <name evidence="2" type="ORF">GCM10017566_30360</name>
</gene>
<reference evidence="2" key="1">
    <citation type="journal article" date="2014" name="Int. J. Syst. Evol. Microbiol.">
        <title>Complete genome sequence of Corynebacterium casei LMG S-19264T (=DSM 44701T), isolated from a smear-ripened cheese.</title>
        <authorList>
            <consortium name="US DOE Joint Genome Institute (JGI-PGF)"/>
            <person name="Walter F."/>
            <person name="Albersmeier A."/>
            <person name="Kalinowski J."/>
            <person name="Ruckert C."/>
        </authorList>
    </citation>
    <scope>NUCLEOTIDE SEQUENCE</scope>
    <source>
        <strain evidence="2">CGMCC 4.7679</strain>
    </source>
</reference>
<dbReference type="AlphaFoldDB" id="A0A8H9MCJ5"/>
<reference evidence="2" key="2">
    <citation type="submission" date="2020-09" db="EMBL/GenBank/DDBJ databases">
        <authorList>
            <person name="Sun Q."/>
            <person name="Zhou Y."/>
        </authorList>
    </citation>
    <scope>NUCLEOTIDE SEQUENCE</scope>
    <source>
        <strain evidence="2">CGMCC 4.7679</strain>
    </source>
</reference>
<comment type="similarity">
    <text evidence="1">Belongs to the UPF0166 family.</text>
</comment>
<dbReference type="InterPro" id="IPR011322">
    <property type="entry name" value="N-reg_PII-like_a/b"/>
</dbReference>
<dbReference type="PANTHER" id="PTHR35983:SF1">
    <property type="entry name" value="UPF0166 PROTEIN TM_0021"/>
    <property type="match status" value="1"/>
</dbReference>
<sequence length="111" mass="12217">MRGQAMRLTVLVGDDLWHHRPVAHEIVHRAREAGLAGATVFRAVEGYGAGSRIHTLRLLSLADGIANLVMIVDTEERVREFVPRLDGLFVDGLVLLEPVEVVVPAPPRPRV</sequence>